<dbReference type="InterPro" id="IPR041490">
    <property type="entry name" value="KstR2_TetR_C"/>
</dbReference>
<evidence type="ECO:0000313" key="5">
    <source>
        <dbReference type="Proteomes" id="UP001551675"/>
    </source>
</evidence>
<dbReference type="PRINTS" id="PR00455">
    <property type="entry name" value="HTHTETR"/>
</dbReference>
<dbReference type="RefSeq" id="WP_358135185.1">
    <property type="nucleotide sequence ID" value="NZ_JBFALK010000011.1"/>
</dbReference>
<evidence type="ECO:0000259" key="3">
    <source>
        <dbReference type="PROSITE" id="PS50977"/>
    </source>
</evidence>
<dbReference type="InterPro" id="IPR036271">
    <property type="entry name" value="Tet_transcr_reg_TetR-rel_C_sf"/>
</dbReference>
<evidence type="ECO:0000313" key="4">
    <source>
        <dbReference type="EMBL" id="MEV0971170.1"/>
    </source>
</evidence>
<evidence type="ECO:0000256" key="1">
    <source>
        <dbReference type="ARBA" id="ARBA00023125"/>
    </source>
</evidence>
<proteinExistence type="predicted"/>
<dbReference type="Pfam" id="PF17932">
    <property type="entry name" value="TetR_C_24"/>
    <property type="match status" value="1"/>
</dbReference>
<keyword evidence="5" id="KW-1185">Reference proteome</keyword>
<dbReference type="Gene3D" id="1.10.357.10">
    <property type="entry name" value="Tetracycline Repressor, domain 2"/>
    <property type="match status" value="1"/>
</dbReference>
<dbReference type="InterPro" id="IPR050109">
    <property type="entry name" value="HTH-type_TetR-like_transc_reg"/>
</dbReference>
<keyword evidence="1 2" id="KW-0238">DNA-binding</keyword>
<sequence>MAYRRTEKTERRLAEVRERIVSAAWAVVAKSGFEAASVSAVAERAGLSAGGIYRHFPSRGALLTEVFERASGHELGVLASVAAPVPAPVAASDGGVRERLARVIATFARRALDGRRLAYALIAEPVDPSVDAARLEYRRRYRDLFAGLVREGVAAGELPPQNPELTGAALVGAVAECLVGPLAPEHDHGDDESLIANVTKLALNVTGVTADVG</sequence>
<feature type="domain" description="HTH tetR-type" evidence="3">
    <location>
        <begin position="14"/>
        <end position="74"/>
    </location>
</feature>
<dbReference type="SUPFAM" id="SSF48498">
    <property type="entry name" value="Tetracyclin repressor-like, C-terminal domain"/>
    <property type="match status" value="1"/>
</dbReference>
<dbReference type="Pfam" id="PF00440">
    <property type="entry name" value="TetR_N"/>
    <property type="match status" value="1"/>
</dbReference>
<dbReference type="Gene3D" id="1.10.10.60">
    <property type="entry name" value="Homeodomain-like"/>
    <property type="match status" value="1"/>
</dbReference>
<reference evidence="4 5" key="1">
    <citation type="submission" date="2024-06" db="EMBL/GenBank/DDBJ databases">
        <title>The Natural Products Discovery Center: Release of the First 8490 Sequenced Strains for Exploring Actinobacteria Biosynthetic Diversity.</title>
        <authorList>
            <person name="Kalkreuter E."/>
            <person name="Kautsar S.A."/>
            <person name="Yang D."/>
            <person name="Bader C.D."/>
            <person name="Teijaro C.N."/>
            <person name="Fluegel L."/>
            <person name="Davis C.M."/>
            <person name="Simpson J.R."/>
            <person name="Lauterbach L."/>
            <person name="Steele A.D."/>
            <person name="Gui C."/>
            <person name="Meng S."/>
            <person name="Li G."/>
            <person name="Viehrig K."/>
            <person name="Ye F."/>
            <person name="Su P."/>
            <person name="Kiefer A.F."/>
            <person name="Nichols A."/>
            <person name="Cepeda A.J."/>
            <person name="Yan W."/>
            <person name="Fan B."/>
            <person name="Jiang Y."/>
            <person name="Adhikari A."/>
            <person name="Zheng C.-J."/>
            <person name="Schuster L."/>
            <person name="Cowan T.M."/>
            <person name="Smanski M.J."/>
            <person name="Chevrette M.G."/>
            <person name="De Carvalho L.P.S."/>
            <person name="Shen B."/>
        </authorList>
    </citation>
    <scope>NUCLEOTIDE SEQUENCE [LARGE SCALE GENOMIC DNA]</scope>
    <source>
        <strain evidence="4 5">NPDC050100</strain>
    </source>
</reference>
<dbReference type="EMBL" id="JBFALK010000011">
    <property type="protein sequence ID" value="MEV0971170.1"/>
    <property type="molecule type" value="Genomic_DNA"/>
</dbReference>
<dbReference type="InterPro" id="IPR009057">
    <property type="entry name" value="Homeodomain-like_sf"/>
</dbReference>
<gene>
    <name evidence="4" type="ORF">AB0I59_21285</name>
</gene>
<evidence type="ECO:0000256" key="2">
    <source>
        <dbReference type="PROSITE-ProRule" id="PRU00335"/>
    </source>
</evidence>
<dbReference type="Proteomes" id="UP001551675">
    <property type="component" value="Unassembled WGS sequence"/>
</dbReference>
<comment type="caution">
    <text evidence="4">The sequence shown here is derived from an EMBL/GenBank/DDBJ whole genome shotgun (WGS) entry which is preliminary data.</text>
</comment>
<protein>
    <submittedName>
        <fullName evidence="4">TetR/AcrR family transcriptional regulator</fullName>
    </submittedName>
</protein>
<dbReference type="SUPFAM" id="SSF46689">
    <property type="entry name" value="Homeodomain-like"/>
    <property type="match status" value="1"/>
</dbReference>
<name>A0ABV3GHQ0_MICGL</name>
<dbReference type="PANTHER" id="PTHR30055">
    <property type="entry name" value="HTH-TYPE TRANSCRIPTIONAL REGULATOR RUTR"/>
    <property type="match status" value="1"/>
</dbReference>
<feature type="DNA-binding region" description="H-T-H motif" evidence="2">
    <location>
        <begin position="37"/>
        <end position="56"/>
    </location>
</feature>
<dbReference type="InterPro" id="IPR001647">
    <property type="entry name" value="HTH_TetR"/>
</dbReference>
<dbReference type="PANTHER" id="PTHR30055:SF226">
    <property type="entry name" value="HTH-TYPE TRANSCRIPTIONAL REGULATOR PKSA"/>
    <property type="match status" value="1"/>
</dbReference>
<organism evidence="4 5">
    <name type="scientific">Microtetraspora glauca</name>
    <dbReference type="NCBI Taxonomy" id="1996"/>
    <lineage>
        <taxon>Bacteria</taxon>
        <taxon>Bacillati</taxon>
        <taxon>Actinomycetota</taxon>
        <taxon>Actinomycetes</taxon>
        <taxon>Streptosporangiales</taxon>
        <taxon>Streptosporangiaceae</taxon>
        <taxon>Microtetraspora</taxon>
    </lineage>
</organism>
<accession>A0ABV3GHQ0</accession>
<dbReference type="PROSITE" id="PS50977">
    <property type="entry name" value="HTH_TETR_2"/>
    <property type="match status" value="1"/>
</dbReference>